<keyword evidence="2" id="KW-0812">Transmembrane</keyword>
<evidence type="ECO:0008006" key="5">
    <source>
        <dbReference type="Google" id="ProtNLM"/>
    </source>
</evidence>
<feature type="transmembrane region" description="Helical" evidence="2">
    <location>
        <begin position="12"/>
        <end position="33"/>
    </location>
</feature>
<organism evidence="3 4">
    <name type="scientific">Teichococcus globiformis</name>
    <dbReference type="NCBI Taxonomy" id="2307229"/>
    <lineage>
        <taxon>Bacteria</taxon>
        <taxon>Pseudomonadati</taxon>
        <taxon>Pseudomonadota</taxon>
        <taxon>Alphaproteobacteria</taxon>
        <taxon>Acetobacterales</taxon>
        <taxon>Roseomonadaceae</taxon>
        <taxon>Roseomonas</taxon>
    </lineage>
</organism>
<dbReference type="RefSeq" id="WP_379595035.1">
    <property type="nucleotide sequence ID" value="NZ_JBHRTN010000007.1"/>
</dbReference>
<keyword evidence="2" id="KW-1133">Transmembrane helix</keyword>
<keyword evidence="4" id="KW-1185">Reference proteome</keyword>
<feature type="transmembrane region" description="Helical" evidence="2">
    <location>
        <begin position="64"/>
        <end position="97"/>
    </location>
</feature>
<gene>
    <name evidence="3" type="ORF">ACFOD4_06035</name>
</gene>
<evidence type="ECO:0000256" key="1">
    <source>
        <dbReference type="SAM" id="Coils"/>
    </source>
</evidence>
<dbReference type="EMBL" id="JBHRTN010000007">
    <property type="protein sequence ID" value="MFC3124617.1"/>
    <property type="molecule type" value="Genomic_DNA"/>
</dbReference>
<evidence type="ECO:0000313" key="3">
    <source>
        <dbReference type="EMBL" id="MFC3124617.1"/>
    </source>
</evidence>
<proteinExistence type="predicted"/>
<keyword evidence="1" id="KW-0175">Coiled coil</keyword>
<feature type="transmembrane region" description="Helical" evidence="2">
    <location>
        <begin position="39"/>
        <end position="57"/>
    </location>
</feature>
<protein>
    <recommendedName>
        <fullName evidence="5">MFS transporter</fullName>
    </recommendedName>
</protein>
<dbReference type="Proteomes" id="UP001595593">
    <property type="component" value="Unassembled WGS sequence"/>
</dbReference>
<keyword evidence="2" id="KW-0472">Membrane</keyword>
<feature type="coiled-coil region" evidence="1">
    <location>
        <begin position="195"/>
        <end position="222"/>
    </location>
</feature>
<reference evidence="4" key="1">
    <citation type="journal article" date="2019" name="Int. J. Syst. Evol. Microbiol.">
        <title>The Global Catalogue of Microorganisms (GCM) 10K type strain sequencing project: providing services to taxonomists for standard genome sequencing and annotation.</title>
        <authorList>
            <consortium name="The Broad Institute Genomics Platform"/>
            <consortium name="The Broad Institute Genome Sequencing Center for Infectious Disease"/>
            <person name="Wu L."/>
            <person name="Ma J."/>
        </authorList>
    </citation>
    <scope>NUCLEOTIDE SEQUENCE [LARGE SCALE GENOMIC DNA]</scope>
    <source>
        <strain evidence="4">KCTC 52094</strain>
    </source>
</reference>
<sequence>MRDRFSLRLRSLRGALLVLFALPLPAALLISLFGGDQRAMLGLALGLGALALAWRWLRRGRVRPAALLVGAATALIGGLAGGIAPFGALLFGVMAGFGTKMLYTDAPPAEAEPAPPPQPDLLAGPSSRLAALEAADARLRPAVFGLRELVNDMALRPDGGTDARRFLNLQLDGLERIEVRLRQGIEPPHGLAPLVDDMARGSQALRERLRNQEQEALEIQVKVLADRLREEGYA</sequence>
<comment type="caution">
    <text evidence="3">The sequence shown here is derived from an EMBL/GenBank/DDBJ whole genome shotgun (WGS) entry which is preliminary data.</text>
</comment>
<name>A0ABV7G2S1_9PROT</name>
<accession>A0ABV7G2S1</accession>
<evidence type="ECO:0000256" key="2">
    <source>
        <dbReference type="SAM" id="Phobius"/>
    </source>
</evidence>
<evidence type="ECO:0000313" key="4">
    <source>
        <dbReference type="Proteomes" id="UP001595593"/>
    </source>
</evidence>